<dbReference type="GO" id="GO:0004674">
    <property type="term" value="F:protein serine/threonine kinase activity"/>
    <property type="evidence" value="ECO:0007669"/>
    <property type="project" value="UniProtKB-KW"/>
</dbReference>
<protein>
    <recommendedName>
        <fullName evidence="11">Stress response kinase A</fullName>
        <ecNumber evidence="11">2.7.11.1</ecNumber>
    </recommendedName>
    <alternativeName>
        <fullName evidence="11">Serine/threonine-protein kinase SrkA</fullName>
    </alternativeName>
</protein>
<keyword evidence="14" id="KW-1185">Reference proteome</keyword>
<evidence type="ECO:0000256" key="10">
    <source>
        <dbReference type="ARBA" id="ARBA00023016"/>
    </source>
</evidence>
<comment type="caution">
    <text evidence="13">The sequence shown here is derived from an EMBL/GenBank/DDBJ whole genome shotgun (WGS) entry which is preliminary data.</text>
</comment>
<dbReference type="InterPro" id="IPR002575">
    <property type="entry name" value="Aminoglycoside_PTrfase"/>
</dbReference>
<keyword evidence="8 11" id="KW-0067">ATP-binding</keyword>
<keyword evidence="5 11" id="KW-0479">Metal-binding</keyword>
<comment type="subcellular location">
    <subcellularLocation>
        <location evidence="11">Cytoplasm</location>
    </subcellularLocation>
</comment>
<dbReference type="EC" id="2.7.11.1" evidence="11"/>
<comment type="cofactor">
    <cofactor evidence="11">
        <name>Mg(2+)</name>
        <dbReference type="ChEBI" id="CHEBI:18420"/>
    </cofactor>
</comment>
<dbReference type="Gene3D" id="1.20.1270.170">
    <property type="match status" value="1"/>
</dbReference>
<evidence type="ECO:0000256" key="7">
    <source>
        <dbReference type="ARBA" id="ARBA00022777"/>
    </source>
</evidence>
<keyword evidence="9 11" id="KW-0460">Magnesium</keyword>
<evidence type="ECO:0000256" key="5">
    <source>
        <dbReference type="ARBA" id="ARBA00022723"/>
    </source>
</evidence>
<dbReference type="HAMAP" id="MF_01497">
    <property type="entry name" value="SrkA_kinase"/>
    <property type="match status" value="1"/>
</dbReference>
<evidence type="ECO:0000256" key="6">
    <source>
        <dbReference type="ARBA" id="ARBA00022741"/>
    </source>
</evidence>
<keyword evidence="7 11" id="KW-0418">Kinase</keyword>
<dbReference type="Proteomes" id="UP001595555">
    <property type="component" value="Unassembled WGS sequence"/>
</dbReference>
<feature type="active site" description="Proton acceptor" evidence="11">
    <location>
        <position position="202"/>
    </location>
</feature>
<dbReference type="InterPro" id="IPR032882">
    <property type="entry name" value="SrkA/RdoA"/>
</dbReference>
<dbReference type="RefSeq" id="WP_378118468.1">
    <property type="nucleotide sequence ID" value="NZ_JBHRTF010000004.1"/>
</dbReference>
<dbReference type="PANTHER" id="PTHR39573">
    <property type="entry name" value="STRESS RESPONSE KINASE A"/>
    <property type="match status" value="1"/>
</dbReference>
<dbReference type="EMBL" id="JBHRTF010000004">
    <property type="protein sequence ID" value="MFC3115802.1"/>
    <property type="molecule type" value="Genomic_DNA"/>
</dbReference>
<evidence type="ECO:0000256" key="3">
    <source>
        <dbReference type="ARBA" id="ARBA00022553"/>
    </source>
</evidence>
<dbReference type="NCBIfam" id="NF008738">
    <property type="entry name" value="PRK11768.1"/>
    <property type="match status" value="1"/>
</dbReference>
<evidence type="ECO:0000256" key="4">
    <source>
        <dbReference type="ARBA" id="ARBA00022679"/>
    </source>
</evidence>
<evidence type="ECO:0000313" key="13">
    <source>
        <dbReference type="EMBL" id="MFC3115802.1"/>
    </source>
</evidence>
<sequence>MTQNHPYELLTPDLVLDAIDSTGYLTDARILALNSYENRVYQVGIEGGSPLIAKFYRPDRWSDAQIVEEHRFTAALKELEISVVPPLLDDQGNSLREFQGFRFALYPRQGGHAPNLDDFDALLSLGRTLGRIHALGQAQPFEHRPALDIQSFGRDSYDFLLANDFIPASLRESYRTLGADLLSACERIFARVKYRPIRLHGDCHPGNILWRDEVPHFVDFDDARMGPAIQDLWMLLSGEREQQTLQLSEILEGYREFCDFDLAELALIEALRSLRIMHYSAWLARRWTDPAFPHHFPWFNSERYWGEHILELREQLAALQEPPLVIY</sequence>
<evidence type="ECO:0000256" key="9">
    <source>
        <dbReference type="ARBA" id="ARBA00022842"/>
    </source>
</evidence>
<evidence type="ECO:0000256" key="2">
    <source>
        <dbReference type="ARBA" id="ARBA00022527"/>
    </source>
</evidence>
<reference evidence="14" key="1">
    <citation type="journal article" date="2019" name="Int. J. Syst. Evol. Microbiol.">
        <title>The Global Catalogue of Microorganisms (GCM) 10K type strain sequencing project: providing services to taxonomists for standard genome sequencing and annotation.</title>
        <authorList>
            <consortium name="The Broad Institute Genomics Platform"/>
            <consortium name="The Broad Institute Genome Sequencing Center for Infectious Disease"/>
            <person name="Wu L."/>
            <person name="Ma J."/>
        </authorList>
    </citation>
    <scope>NUCLEOTIDE SEQUENCE [LARGE SCALE GENOMIC DNA]</scope>
    <source>
        <strain evidence="14">KCTC 52237</strain>
    </source>
</reference>
<keyword evidence="4 11" id="KW-0808">Transferase</keyword>
<dbReference type="PANTHER" id="PTHR39573:SF1">
    <property type="entry name" value="STRESS RESPONSE KINASE A"/>
    <property type="match status" value="1"/>
</dbReference>
<dbReference type="Pfam" id="PF01636">
    <property type="entry name" value="APH"/>
    <property type="match status" value="1"/>
</dbReference>
<comment type="catalytic activity">
    <reaction evidence="11">
        <text>L-seryl-[protein] + ATP = O-phospho-L-seryl-[protein] + ADP + H(+)</text>
        <dbReference type="Rhea" id="RHEA:17989"/>
        <dbReference type="Rhea" id="RHEA-COMP:9863"/>
        <dbReference type="Rhea" id="RHEA-COMP:11604"/>
        <dbReference type="ChEBI" id="CHEBI:15378"/>
        <dbReference type="ChEBI" id="CHEBI:29999"/>
        <dbReference type="ChEBI" id="CHEBI:30616"/>
        <dbReference type="ChEBI" id="CHEBI:83421"/>
        <dbReference type="ChEBI" id="CHEBI:456216"/>
        <dbReference type="EC" id="2.7.11.1"/>
    </reaction>
</comment>
<keyword evidence="3 11" id="KW-0597">Phosphoprotein</keyword>
<feature type="binding site" evidence="11">
    <location>
        <position position="207"/>
    </location>
    <ligand>
        <name>Mg(2+)</name>
        <dbReference type="ChEBI" id="CHEBI:18420"/>
    </ligand>
</feature>
<organism evidence="13 14">
    <name type="scientific">Cellvibrio fontiphilus</name>
    <dbReference type="NCBI Taxonomy" id="1815559"/>
    <lineage>
        <taxon>Bacteria</taxon>
        <taxon>Pseudomonadati</taxon>
        <taxon>Pseudomonadota</taxon>
        <taxon>Gammaproteobacteria</taxon>
        <taxon>Cellvibrionales</taxon>
        <taxon>Cellvibrionaceae</taxon>
        <taxon>Cellvibrio</taxon>
    </lineage>
</organism>
<comment type="function">
    <text evidence="11">A protein kinase that phosphorylates Ser and Thr residues. Probably acts to suppress the effects of stress linked to accumulation of reactive oxygen species. Probably involved in the extracytoplasmic stress response.</text>
</comment>
<keyword evidence="10 11" id="KW-0346">Stress response</keyword>
<comment type="catalytic activity">
    <reaction evidence="11">
        <text>L-threonyl-[protein] + ATP = O-phospho-L-threonyl-[protein] + ADP + H(+)</text>
        <dbReference type="Rhea" id="RHEA:46608"/>
        <dbReference type="Rhea" id="RHEA-COMP:11060"/>
        <dbReference type="Rhea" id="RHEA-COMP:11605"/>
        <dbReference type="ChEBI" id="CHEBI:15378"/>
        <dbReference type="ChEBI" id="CHEBI:30013"/>
        <dbReference type="ChEBI" id="CHEBI:30616"/>
        <dbReference type="ChEBI" id="CHEBI:61977"/>
        <dbReference type="ChEBI" id="CHEBI:456216"/>
        <dbReference type="EC" id="2.7.11.1"/>
    </reaction>
</comment>
<comment type="subunit">
    <text evidence="11">Monomer.</text>
</comment>
<keyword evidence="6 11" id="KW-0547">Nucleotide-binding</keyword>
<dbReference type="InterPro" id="IPR011009">
    <property type="entry name" value="Kinase-like_dom_sf"/>
</dbReference>
<evidence type="ECO:0000256" key="11">
    <source>
        <dbReference type="HAMAP-Rule" id="MF_01497"/>
    </source>
</evidence>
<name>A0ABV7FH55_9GAMM</name>
<dbReference type="Gene3D" id="3.30.200.70">
    <property type="match status" value="1"/>
</dbReference>
<proteinExistence type="inferred from homology"/>
<feature type="active site" evidence="11">
    <location>
        <position position="219"/>
    </location>
</feature>
<evidence type="ECO:0000256" key="1">
    <source>
        <dbReference type="ARBA" id="ARBA00022490"/>
    </source>
</evidence>
<feature type="domain" description="Aminoglycoside phosphotransferase" evidence="12">
    <location>
        <begin position="34"/>
        <end position="266"/>
    </location>
</feature>
<keyword evidence="2 11" id="KW-0723">Serine/threonine-protein kinase</keyword>
<dbReference type="SUPFAM" id="SSF56112">
    <property type="entry name" value="Protein kinase-like (PK-like)"/>
    <property type="match status" value="1"/>
</dbReference>
<feature type="site" description="ATP" evidence="11">
    <location>
        <position position="35"/>
    </location>
</feature>
<dbReference type="Gene3D" id="1.10.510.10">
    <property type="entry name" value="Transferase(Phosphotransferase) domain 1"/>
    <property type="match status" value="1"/>
</dbReference>
<feature type="binding site" evidence="11">
    <location>
        <position position="219"/>
    </location>
    <ligand>
        <name>Mg(2+)</name>
        <dbReference type="ChEBI" id="CHEBI:18420"/>
    </ligand>
</feature>
<evidence type="ECO:0000259" key="12">
    <source>
        <dbReference type="Pfam" id="PF01636"/>
    </source>
</evidence>
<keyword evidence="1 11" id="KW-0963">Cytoplasm</keyword>
<gene>
    <name evidence="11" type="primary">srkA</name>
    <name evidence="13" type="ORF">ACFODX_09560</name>
</gene>
<evidence type="ECO:0000313" key="14">
    <source>
        <dbReference type="Proteomes" id="UP001595555"/>
    </source>
</evidence>
<accession>A0ABV7FH55</accession>
<comment type="similarity">
    <text evidence="11">Belongs to the SrkA/RdoA protein kinase family.</text>
</comment>
<evidence type="ECO:0000256" key="8">
    <source>
        <dbReference type="ARBA" id="ARBA00022840"/>
    </source>
</evidence>